<keyword evidence="2" id="KW-0732">Signal</keyword>
<evidence type="ECO:0008006" key="4">
    <source>
        <dbReference type="Google" id="ProtNLM"/>
    </source>
</evidence>
<feature type="chain" id="PRO_5030900916" description="PI3K/PI4K catalytic domain-containing protein" evidence="2">
    <location>
        <begin position="24"/>
        <end position="560"/>
    </location>
</feature>
<feature type="signal peptide" evidence="2">
    <location>
        <begin position="1"/>
        <end position="23"/>
    </location>
</feature>
<proteinExistence type="predicted"/>
<feature type="region of interest" description="Disordered" evidence="1">
    <location>
        <begin position="538"/>
        <end position="560"/>
    </location>
</feature>
<sequence>MQCLWTALLLGLLLAALTGSVLPEEIPHVSKCNFCMECHVGDKPPGGARRSLQSQELIRSMLDQVLASQSGSRHSMQAAKDPGDPASIRHASAHAAGSGMAAGRQAGMTGGEDEEEGEIVFSGPLGTIRKLSQAGMARKLAAGAQVVEPVEEDPNSAASLRASMFLATHTDSVPKQTLPNCTHCYGCNTKLTHMDSEARFFGRTYVNEKGATSSWLFKATTPRTPSGHAVVKLYCVPIPKREAGKVPTCSPVTVLKNMQLLLALEKISEDCGLGDIIPKVWVERVDAVIPELGYHIRWHGLWMELIKGVSLENFLHKGEPVRLPPPEVLDVLHNKLNKTQVVRGAIFDLLTSQCDRHAQNIFIDEAAGIMLIDNERALYENQWCGMDSILLPTTKKYTINVMENAWVLKFKDWGNKIPQCWANPPLLLDYRCYVKDGKIGKDWLPGVGRCLKKLHGMTPEAIMHSYGFPNLLTASALKNRSQAMYEHGFEYALTQGYPRNPNPWRYKFVPPCCKIKHTDTYRCAHDWKPDTSLPFGDPIGGHEWKRDSKDPGSYEGGSVF</sequence>
<evidence type="ECO:0000256" key="1">
    <source>
        <dbReference type="SAM" id="MobiDB-lite"/>
    </source>
</evidence>
<feature type="compositionally biased region" description="Basic and acidic residues" evidence="1">
    <location>
        <begin position="540"/>
        <end position="552"/>
    </location>
</feature>
<feature type="compositionally biased region" description="Low complexity" evidence="1">
    <location>
        <begin position="86"/>
        <end position="104"/>
    </location>
</feature>
<gene>
    <name evidence="3" type="ORF">CLEI1391_LOCUS6553</name>
</gene>
<organism evidence="3">
    <name type="scientific">Chlamydomonas leiostraca</name>
    <dbReference type="NCBI Taxonomy" id="1034604"/>
    <lineage>
        <taxon>Eukaryota</taxon>
        <taxon>Viridiplantae</taxon>
        <taxon>Chlorophyta</taxon>
        <taxon>core chlorophytes</taxon>
        <taxon>Chlorophyceae</taxon>
        <taxon>CS clade</taxon>
        <taxon>Chlamydomonadales</taxon>
        <taxon>Chlamydomonadaceae</taxon>
        <taxon>Chlamydomonas</taxon>
    </lineage>
</organism>
<reference evidence="3" key="1">
    <citation type="submission" date="2021-01" db="EMBL/GenBank/DDBJ databases">
        <authorList>
            <person name="Corre E."/>
            <person name="Pelletier E."/>
            <person name="Niang G."/>
            <person name="Scheremetjew M."/>
            <person name="Finn R."/>
            <person name="Kale V."/>
            <person name="Holt S."/>
            <person name="Cochrane G."/>
            <person name="Meng A."/>
            <person name="Brown T."/>
            <person name="Cohen L."/>
        </authorList>
    </citation>
    <scope>NUCLEOTIDE SEQUENCE</scope>
    <source>
        <strain evidence="3">SAG 11-49</strain>
    </source>
</reference>
<evidence type="ECO:0000313" key="3">
    <source>
        <dbReference type="EMBL" id="CAD8674812.1"/>
    </source>
</evidence>
<dbReference type="AlphaFoldDB" id="A0A7S0RF12"/>
<protein>
    <recommendedName>
        <fullName evidence="4">PI3K/PI4K catalytic domain-containing protein</fullName>
    </recommendedName>
</protein>
<name>A0A7S0RF12_9CHLO</name>
<feature type="region of interest" description="Disordered" evidence="1">
    <location>
        <begin position="69"/>
        <end position="115"/>
    </location>
</feature>
<accession>A0A7S0RF12</accession>
<dbReference type="EMBL" id="HBFB01011579">
    <property type="protein sequence ID" value="CAD8674812.1"/>
    <property type="molecule type" value="Transcribed_RNA"/>
</dbReference>
<evidence type="ECO:0000256" key="2">
    <source>
        <dbReference type="SAM" id="SignalP"/>
    </source>
</evidence>